<dbReference type="InterPro" id="IPR006195">
    <property type="entry name" value="aa-tRNA-synth_II"/>
</dbReference>
<evidence type="ECO:0000256" key="10">
    <source>
        <dbReference type="SAM" id="MobiDB-lite"/>
    </source>
</evidence>
<evidence type="ECO:0000256" key="4">
    <source>
        <dbReference type="ARBA" id="ARBA00022741"/>
    </source>
</evidence>
<dbReference type="SUPFAM" id="SSF55681">
    <property type="entry name" value="Class II aaRS and biotin synthetases"/>
    <property type="match status" value="1"/>
</dbReference>
<dbReference type="InterPro" id="IPR036621">
    <property type="entry name" value="Anticodon-bd_dom_sf"/>
</dbReference>
<dbReference type="Pfam" id="PF00587">
    <property type="entry name" value="tRNA-synt_2b"/>
    <property type="match status" value="1"/>
</dbReference>
<feature type="compositionally biased region" description="Acidic residues" evidence="10">
    <location>
        <begin position="790"/>
        <end position="808"/>
    </location>
</feature>
<protein>
    <recommendedName>
        <fullName evidence="2">proline--tRNA ligase</fullName>
        <ecNumber evidence="2">6.1.1.15</ecNumber>
    </recommendedName>
    <alternativeName>
        <fullName evidence="8">Prolyl-tRNA synthetase</fullName>
    </alternativeName>
</protein>
<feature type="compositionally biased region" description="Basic and acidic residues" evidence="10">
    <location>
        <begin position="779"/>
        <end position="789"/>
    </location>
</feature>
<name>A0ABR0JY09_9EURO</name>
<dbReference type="InterPro" id="IPR004500">
    <property type="entry name" value="Pro-tRNA-synth_IIa_bac-type"/>
</dbReference>
<evidence type="ECO:0000259" key="11">
    <source>
        <dbReference type="PROSITE" id="PS50862"/>
    </source>
</evidence>
<dbReference type="PANTHER" id="PTHR42753">
    <property type="entry name" value="MITOCHONDRIAL RIBOSOME PROTEIN L39/PROLYL-TRNA LIGASE FAMILY MEMBER"/>
    <property type="match status" value="1"/>
</dbReference>
<dbReference type="PRINTS" id="PR01046">
    <property type="entry name" value="TRNASYNTHPRO"/>
</dbReference>
<feature type="compositionally biased region" description="Acidic residues" evidence="10">
    <location>
        <begin position="755"/>
        <end position="778"/>
    </location>
</feature>
<evidence type="ECO:0000256" key="7">
    <source>
        <dbReference type="ARBA" id="ARBA00023146"/>
    </source>
</evidence>
<evidence type="ECO:0000313" key="12">
    <source>
        <dbReference type="EMBL" id="KAK5079627.1"/>
    </source>
</evidence>
<dbReference type="InterPro" id="IPR002316">
    <property type="entry name" value="Pro-tRNA-ligase_IIa"/>
</dbReference>
<dbReference type="Gene3D" id="3.40.50.800">
    <property type="entry name" value="Anticodon-binding domain"/>
    <property type="match status" value="1"/>
</dbReference>
<evidence type="ECO:0000256" key="1">
    <source>
        <dbReference type="ARBA" id="ARBA00008226"/>
    </source>
</evidence>
<evidence type="ECO:0000256" key="3">
    <source>
        <dbReference type="ARBA" id="ARBA00022598"/>
    </source>
</evidence>
<dbReference type="Gene3D" id="3.30.930.10">
    <property type="entry name" value="Bira Bifunctional Protein, Domain 2"/>
    <property type="match status" value="2"/>
</dbReference>
<comment type="caution">
    <text evidence="12">The sequence shown here is derived from an EMBL/GenBank/DDBJ whole genome shotgun (WGS) entry which is preliminary data.</text>
</comment>
<dbReference type="EC" id="6.1.1.15" evidence="2"/>
<dbReference type="PROSITE" id="PS50862">
    <property type="entry name" value="AA_TRNA_LIGASE_II"/>
    <property type="match status" value="1"/>
</dbReference>
<evidence type="ECO:0000256" key="9">
    <source>
        <dbReference type="ARBA" id="ARBA00047671"/>
    </source>
</evidence>
<keyword evidence="3" id="KW-0436">Ligase</keyword>
<dbReference type="InterPro" id="IPR050062">
    <property type="entry name" value="Pro-tRNA_synthetase"/>
</dbReference>
<dbReference type="PANTHER" id="PTHR42753:SF2">
    <property type="entry name" value="PROLINE--TRNA LIGASE"/>
    <property type="match status" value="1"/>
</dbReference>
<evidence type="ECO:0000256" key="2">
    <source>
        <dbReference type="ARBA" id="ARBA00012831"/>
    </source>
</evidence>
<keyword evidence="6" id="KW-0648">Protein biosynthesis</keyword>
<dbReference type="NCBIfam" id="TIGR00409">
    <property type="entry name" value="proS_fam_II"/>
    <property type="match status" value="1"/>
</dbReference>
<gene>
    <name evidence="12" type="ORF">LTR24_009092</name>
</gene>
<keyword evidence="5" id="KW-0067">ATP-binding</keyword>
<dbReference type="Proteomes" id="UP001345013">
    <property type="component" value="Unassembled WGS sequence"/>
</dbReference>
<evidence type="ECO:0000313" key="13">
    <source>
        <dbReference type="Proteomes" id="UP001345013"/>
    </source>
</evidence>
<feature type="domain" description="Aminoacyl-transfer RNA synthetases class-II family profile" evidence="11">
    <location>
        <begin position="87"/>
        <end position="512"/>
    </location>
</feature>
<organism evidence="12 13">
    <name type="scientific">Lithohypha guttulata</name>
    <dbReference type="NCBI Taxonomy" id="1690604"/>
    <lineage>
        <taxon>Eukaryota</taxon>
        <taxon>Fungi</taxon>
        <taxon>Dikarya</taxon>
        <taxon>Ascomycota</taxon>
        <taxon>Pezizomycotina</taxon>
        <taxon>Eurotiomycetes</taxon>
        <taxon>Chaetothyriomycetidae</taxon>
        <taxon>Chaetothyriales</taxon>
        <taxon>Trichomeriaceae</taxon>
        <taxon>Lithohypha</taxon>
    </lineage>
</organism>
<evidence type="ECO:0000256" key="5">
    <source>
        <dbReference type="ARBA" id="ARBA00022840"/>
    </source>
</evidence>
<dbReference type="EMBL" id="JAVRRG010000181">
    <property type="protein sequence ID" value="KAK5079627.1"/>
    <property type="molecule type" value="Genomic_DNA"/>
</dbReference>
<keyword evidence="13" id="KW-1185">Reference proteome</keyword>
<dbReference type="Pfam" id="PF03129">
    <property type="entry name" value="HGTP_anticodon"/>
    <property type="match status" value="1"/>
</dbReference>
<sequence>MTLVFSRPPVLKAPLLRQYNAKTFSTTAAAHGEASAVALRQHRSRFWIPQATLKQQNQGTPDAGQLLVRAGYLRQAYSGIFHMLPLGLRVQSKIEALVDKHMQSIGASKVSLSSISSQKLWDQTGRLNKGSEFFKFKDRKQADWLLAPTHEEEITALVKDLVHAPGHLPIRLYQVSRKYRDEKRPRGGLLRGREFIMKDLYTFDSTEANAYATYADVRQAYSNLFDELKLPYIEARADSGNMGGDLSHEFHFPSKLGEDDIITCTTCDYAKNEEFVPKFKTVQQEMVLDTPGTTTAGGTTSSNLVSHSFLSKDRKSLVKAYACTGDSSVNLASINAFAVKECFDGQVELDTGVEDPEALFNARLESGENQRHLNVYYVFDQLVERGMMESQVRKDAEWLQANQLTPSVVKIEDDSTSSSILLKKRIGDACPQCEAQGHEGKLEVTKAIEVGHTFHLGDRYSSKLDLLVPGAGQKDLNTKGTYVSMGCHGIGVSRLIAAVASALSDAKGLIWPRAVAPFEVLIVVNKKHKDLAETVEVGNQIYDDLAGHVSNPADVLIDEREDVDYGWKLKDADLIGYPIVVVIGKGWVKNKLVEIQCRRLNVKEEVSLAEAPDKDSRSTLLTTQAQANRKFCRPHIGIISNMTVDAYVVREDCAITTEAGHSHVESQVIGVYGSAKTARQVAHLYALEHVLPRATSEDWEAISEFQYNGRDVEWTIDWANNQTRTSASKYTITDRIDERRMPAPLGLAASNPEWTSDEDEVDDTESEVSDGNEEDADYEERSVSDHTTESEGEGIEENVGDAVDEDYTPGDVHR</sequence>
<dbReference type="InterPro" id="IPR004154">
    <property type="entry name" value="Anticodon-bd"/>
</dbReference>
<dbReference type="InterPro" id="IPR002314">
    <property type="entry name" value="aa-tRNA-synt_IIb"/>
</dbReference>
<accession>A0ABR0JY09</accession>
<reference evidence="12 13" key="1">
    <citation type="submission" date="2023-08" db="EMBL/GenBank/DDBJ databases">
        <title>Black Yeasts Isolated from many extreme environments.</title>
        <authorList>
            <person name="Coleine C."/>
            <person name="Stajich J.E."/>
            <person name="Selbmann L."/>
        </authorList>
    </citation>
    <scope>NUCLEOTIDE SEQUENCE [LARGE SCALE GENOMIC DNA]</scope>
    <source>
        <strain evidence="12 13">CCFEE 5885</strain>
    </source>
</reference>
<evidence type="ECO:0000256" key="8">
    <source>
        <dbReference type="ARBA" id="ARBA00029731"/>
    </source>
</evidence>
<feature type="region of interest" description="Disordered" evidence="10">
    <location>
        <begin position="741"/>
        <end position="814"/>
    </location>
</feature>
<keyword evidence="7" id="KW-0030">Aminoacyl-tRNA synthetase</keyword>
<dbReference type="InterPro" id="IPR045864">
    <property type="entry name" value="aa-tRNA-synth_II/BPL/LPL"/>
</dbReference>
<comment type="similarity">
    <text evidence="1">Belongs to the class-II aminoacyl-tRNA synthetase family.</text>
</comment>
<keyword evidence="4" id="KW-0547">Nucleotide-binding</keyword>
<evidence type="ECO:0000256" key="6">
    <source>
        <dbReference type="ARBA" id="ARBA00022917"/>
    </source>
</evidence>
<comment type="catalytic activity">
    <reaction evidence="9">
        <text>tRNA(Pro) + L-proline + ATP = L-prolyl-tRNA(Pro) + AMP + diphosphate</text>
        <dbReference type="Rhea" id="RHEA:14305"/>
        <dbReference type="Rhea" id="RHEA-COMP:9700"/>
        <dbReference type="Rhea" id="RHEA-COMP:9702"/>
        <dbReference type="ChEBI" id="CHEBI:30616"/>
        <dbReference type="ChEBI" id="CHEBI:33019"/>
        <dbReference type="ChEBI" id="CHEBI:60039"/>
        <dbReference type="ChEBI" id="CHEBI:78442"/>
        <dbReference type="ChEBI" id="CHEBI:78532"/>
        <dbReference type="ChEBI" id="CHEBI:456215"/>
        <dbReference type="EC" id="6.1.1.15"/>
    </reaction>
</comment>
<dbReference type="SUPFAM" id="SSF52954">
    <property type="entry name" value="Class II aaRS ABD-related"/>
    <property type="match status" value="1"/>
</dbReference>
<proteinExistence type="inferred from homology"/>